<dbReference type="OrthoDB" id="5387995at2759"/>
<feature type="compositionally biased region" description="Basic and acidic residues" evidence="1">
    <location>
        <begin position="430"/>
        <end position="439"/>
    </location>
</feature>
<dbReference type="Proteomes" id="UP000481861">
    <property type="component" value="Unassembled WGS sequence"/>
</dbReference>
<feature type="region of interest" description="Disordered" evidence="1">
    <location>
        <begin position="172"/>
        <end position="224"/>
    </location>
</feature>
<dbReference type="AlphaFoldDB" id="A0A7C8I975"/>
<sequence length="455" mass="50392">MNPSSTSAIGPIPTRPLHFAFHAHQSCDIAFSFVVSTPPDMPLVFPPRSSPPRPRKRCRATTDVDGEHSCMHKKKRRLRLFLITSRLSPHYSYPATNIVNRGNSKIAVWAKQKALGRNLLRKAAILNRIRRRALLAKETDRGLQGRVLVEQEREQEQLELARLAFIYGSHDTHTRPVLRPDPRHSAASASRSPTVSRSPSPSPPSPPLDGHTADNTSEYRSPNEAYSYVPPRAQLPRRSHLPLPPSPLGLSNYDALDLEDEISDPYSHLDDDEEEEVALYPEDELDPSTSALSSASCTSTLATVATDTSRHVKTPPRTLYSDFSLLDPGEPVVGDFDQVDEGADPIWPNPLDSENAAQPCPISSPDFPALFATSTEDAVPMSPNFSTPILPSTEDLVPRSPNFVPFIIPEDLGNGMQAKQGLGTATRPQPLEKKDVDLEQERNRQRNLMFMRFGS</sequence>
<keyword evidence="3" id="KW-1185">Reference proteome</keyword>
<feature type="compositionally biased region" description="Low complexity" evidence="1">
    <location>
        <begin position="185"/>
        <end position="199"/>
    </location>
</feature>
<evidence type="ECO:0000313" key="2">
    <source>
        <dbReference type="EMBL" id="KAF2873817.1"/>
    </source>
</evidence>
<feature type="compositionally biased region" description="Basic and acidic residues" evidence="1">
    <location>
        <begin position="172"/>
        <end position="184"/>
    </location>
</feature>
<organism evidence="2 3">
    <name type="scientific">Massariosphaeria phaeospora</name>
    <dbReference type="NCBI Taxonomy" id="100035"/>
    <lineage>
        <taxon>Eukaryota</taxon>
        <taxon>Fungi</taxon>
        <taxon>Dikarya</taxon>
        <taxon>Ascomycota</taxon>
        <taxon>Pezizomycotina</taxon>
        <taxon>Dothideomycetes</taxon>
        <taxon>Pleosporomycetidae</taxon>
        <taxon>Pleosporales</taxon>
        <taxon>Pleosporales incertae sedis</taxon>
        <taxon>Massariosphaeria</taxon>
    </lineage>
</organism>
<name>A0A7C8I975_9PLEO</name>
<gene>
    <name evidence="2" type="ORF">BDV95DRAFT_567814</name>
</gene>
<reference evidence="2 3" key="1">
    <citation type="submission" date="2020-01" db="EMBL/GenBank/DDBJ databases">
        <authorList>
            <consortium name="DOE Joint Genome Institute"/>
            <person name="Haridas S."/>
            <person name="Albert R."/>
            <person name="Binder M."/>
            <person name="Bloem J."/>
            <person name="Labutti K."/>
            <person name="Salamov A."/>
            <person name="Andreopoulos B."/>
            <person name="Baker S.E."/>
            <person name="Barry K."/>
            <person name="Bills G."/>
            <person name="Bluhm B.H."/>
            <person name="Cannon C."/>
            <person name="Castanera R."/>
            <person name="Culley D.E."/>
            <person name="Daum C."/>
            <person name="Ezra D."/>
            <person name="Gonzalez J.B."/>
            <person name="Henrissat B."/>
            <person name="Kuo A."/>
            <person name="Liang C."/>
            <person name="Lipzen A."/>
            <person name="Lutzoni F."/>
            <person name="Magnuson J."/>
            <person name="Mondo S."/>
            <person name="Nolan M."/>
            <person name="Ohm R."/>
            <person name="Pangilinan J."/>
            <person name="Park H.-J.H."/>
            <person name="Ramirez L."/>
            <person name="Alfaro M."/>
            <person name="Sun H."/>
            <person name="Tritt A."/>
            <person name="Yoshinaga Y."/>
            <person name="Zwiers L.-H.L."/>
            <person name="Turgeon B.G."/>
            <person name="Goodwin S.B."/>
            <person name="Spatafora J.W."/>
            <person name="Crous P.W."/>
            <person name="Grigoriev I.V."/>
        </authorList>
    </citation>
    <scope>NUCLEOTIDE SEQUENCE [LARGE SCALE GENOMIC DNA]</scope>
    <source>
        <strain evidence="2 3">CBS 611.86</strain>
    </source>
</reference>
<feature type="region of interest" description="Disordered" evidence="1">
    <location>
        <begin position="419"/>
        <end position="439"/>
    </location>
</feature>
<proteinExistence type="predicted"/>
<evidence type="ECO:0000313" key="3">
    <source>
        <dbReference type="Proteomes" id="UP000481861"/>
    </source>
</evidence>
<dbReference type="EMBL" id="JAADJZ010000007">
    <property type="protein sequence ID" value="KAF2873817.1"/>
    <property type="molecule type" value="Genomic_DNA"/>
</dbReference>
<protein>
    <submittedName>
        <fullName evidence="2">Uncharacterized protein</fullName>
    </submittedName>
</protein>
<feature type="region of interest" description="Disordered" evidence="1">
    <location>
        <begin position="44"/>
        <end position="66"/>
    </location>
</feature>
<comment type="caution">
    <text evidence="2">The sequence shown here is derived from an EMBL/GenBank/DDBJ whole genome shotgun (WGS) entry which is preliminary data.</text>
</comment>
<evidence type="ECO:0000256" key="1">
    <source>
        <dbReference type="SAM" id="MobiDB-lite"/>
    </source>
</evidence>
<accession>A0A7C8I975</accession>